<dbReference type="EMBL" id="QVLU01000010">
    <property type="protein sequence ID" value="RGE71466.1"/>
    <property type="molecule type" value="Genomic_DNA"/>
</dbReference>
<protein>
    <submittedName>
        <fullName evidence="4">Sensor histidine kinase</fullName>
    </submittedName>
</protein>
<keyword evidence="2" id="KW-0812">Transmembrane</keyword>
<reference evidence="4 5" key="1">
    <citation type="submission" date="2018-08" db="EMBL/GenBank/DDBJ databases">
        <title>A genome reference for cultivated species of the human gut microbiota.</title>
        <authorList>
            <person name="Zou Y."/>
            <person name="Xue W."/>
            <person name="Luo G."/>
        </authorList>
    </citation>
    <scope>NUCLEOTIDE SEQUENCE [LARGE SCALE GENOMIC DNA]</scope>
    <source>
        <strain evidence="4 5">AF26-4BH</strain>
    </source>
</reference>
<keyword evidence="1" id="KW-0175">Coiled coil</keyword>
<evidence type="ECO:0000313" key="4">
    <source>
        <dbReference type="EMBL" id="RGE71466.1"/>
    </source>
</evidence>
<keyword evidence="2" id="KW-1133">Transmembrane helix</keyword>
<dbReference type="SUPFAM" id="SSF55874">
    <property type="entry name" value="ATPase domain of HSP90 chaperone/DNA topoisomerase II/histidine kinase"/>
    <property type="match status" value="1"/>
</dbReference>
<evidence type="ECO:0000313" key="5">
    <source>
        <dbReference type="Proteomes" id="UP000261166"/>
    </source>
</evidence>
<dbReference type="PANTHER" id="PTHR34220">
    <property type="entry name" value="SENSOR HISTIDINE KINASE YPDA"/>
    <property type="match status" value="1"/>
</dbReference>
<feature type="transmembrane region" description="Helical" evidence="2">
    <location>
        <begin position="280"/>
        <end position="301"/>
    </location>
</feature>
<evidence type="ECO:0000256" key="1">
    <source>
        <dbReference type="SAM" id="Coils"/>
    </source>
</evidence>
<comment type="caution">
    <text evidence="4">The sequence shown here is derived from an EMBL/GenBank/DDBJ whole genome shotgun (WGS) entry which is preliminary data.</text>
</comment>
<keyword evidence="2" id="KW-0472">Membrane</keyword>
<dbReference type="PANTHER" id="PTHR34220:SF7">
    <property type="entry name" value="SENSOR HISTIDINE KINASE YPDA"/>
    <property type="match status" value="1"/>
</dbReference>
<evidence type="ECO:0000259" key="3">
    <source>
        <dbReference type="Pfam" id="PF06580"/>
    </source>
</evidence>
<accession>A0A3E3IWN0</accession>
<dbReference type="Pfam" id="PF06580">
    <property type="entry name" value="His_kinase"/>
    <property type="match status" value="1"/>
</dbReference>
<dbReference type="InterPro" id="IPR010559">
    <property type="entry name" value="Sig_transdc_His_kin_internal"/>
</dbReference>
<dbReference type="Proteomes" id="UP000261166">
    <property type="component" value="Unassembled WGS sequence"/>
</dbReference>
<feature type="domain" description="Signal transduction histidine kinase internal region" evidence="3">
    <location>
        <begin position="371"/>
        <end position="449"/>
    </location>
</feature>
<dbReference type="InterPro" id="IPR050640">
    <property type="entry name" value="Bact_2-comp_sensor_kinase"/>
</dbReference>
<dbReference type="RefSeq" id="WP_025491606.1">
    <property type="nucleotide sequence ID" value="NZ_JBKVAZ010000017.1"/>
</dbReference>
<dbReference type="AlphaFoldDB" id="A0A3E3IWN0"/>
<dbReference type="GO" id="GO:0016020">
    <property type="term" value="C:membrane"/>
    <property type="evidence" value="ECO:0007669"/>
    <property type="project" value="InterPro"/>
</dbReference>
<feature type="coiled-coil region" evidence="1">
    <location>
        <begin position="339"/>
        <end position="378"/>
    </location>
</feature>
<keyword evidence="4" id="KW-0418">Kinase</keyword>
<name>A0A3E3IWN0_9FIRM</name>
<organism evidence="4 5">
    <name type="scientific">Eisenbergiella massiliensis</name>
    <dbReference type="NCBI Taxonomy" id="1720294"/>
    <lineage>
        <taxon>Bacteria</taxon>
        <taxon>Bacillati</taxon>
        <taxon>Bacillota</taxon>
        <taxon>Clostridia</taxon>
        <taxon>Lachnospirales</taxon>
        <taxon>Lachnospiraceae</taxon>
        <taxon>Eisenbergiella</taxon>
    </lineage>
</organism>
<sequence>MFSHKKNYSLFAQTKKILLLIYGLFLISFTVIFLFLNINMRSNLYDTHHKAINYCLSEIENNLKIASRSVLSALYNDPDLSELSCSDNKLAISISESSFQRTISSYLLCYSTVDGLFFYSERNDRFISTARESDSPFPAYFRNTLRIVDYSSFYKEIPEKYDRYKFCQVNGRYCLVRFFTFNNKIGGVWINLDTILRKLEQSSSGDILFAFLDTVGTALPITNHDADTDTLKYLLEKDARIINYAGNRYLKFQTSPSFCHEDLLILMSYSQMQQSLDLHYMLQGIFIIFLTLCFFVTFILFRNRLQMPIRELHRISATVKNSWDPETIKRQAVSRCKEIQEINEEFIRILEHIDSLKNQVLKEQLLKKEYELLSLRNQVSPHFLINCLSVISSMVGTSVSPTLLKSMVSTLAGHLRYTLSSKPFVSLAEEMHFVRNYYDLNSFRYPDSLTYQIDIKDLCDNAAVFPCLILMLSENSIKHNLSTDEKLNLIVSAQEEKDENGRTYVHIRHLDSGNGFPDQMLKDLNRPNPSIQEIAEGTRIGLYNIKRRLLLSYDLQGKIHFSNNSETGGAQVDIIIPYVSYPDT</sequence>
<feature type="transmembrane region" description="Helical" evidence="2">
    <location>
        <begin position="20"/>
        <end position="38"/>
    </location>
</feature>
<evidence type="ECO:0000256" key="2">
    <source>
        <dbReference type="SAM" id="Phobius"/>
    </source>
</evidence>
<dbReference type="InterPro" id="IPR036890">
    <property type="entry name" value="HATPase_C_sf"/>
</dbReference>
<dbReference type="OrthoDB" id="759642at2"/>
<dbReference type="GO" id="GO:0000155">
    <property type="term" value="F:phosphorelay sensor kinase activity"/>
    <property type="evidence" value="ECO:0007669"/>
    <property type="project" value="InterPro"/>
</dbReference>
<dbReference type="Gene3D" id="3.30.565.10">
    <property type="entry name" value="Histidine kinase-like ATPase, C-terminal domain"/>
    <property type="match status" value="1"/>
</dbReference>
<keyword evidence="4" id="KW-0808">Transferase</keyword>
<proteinExistence type="predicted"/>
<gene>
    <name evidence="4" type="ORF">DWY69_12745</name>
</gene>